<dbReference type="SMART" id="SM00858">
    <property type="entry name" value="SAF"/>
    <property type="match status" value="1"/>
</dbReference>
<accession>A0ABW4MYL7</accession>
<dbReference type="InterPro" id="IPR017592">
    <property type="entry name" value="Pilus_assmbl_Flp-typ_CpaB"/>
</dbReference>
<proteinExistence type="predicted"/>
<sequence>MFESMGAVRIAILAVAAAAAIALAFIVRGMMAPDKAESAVAAAPMAPPPKPMARVLVAKKDLQVGYRITTVDLGWQDWPVESLNPTFVTDGGKPKVAPPEGVKKVANGAATAAQDLMSGDEPMKAFEGAIVKETILAGEPLTPRKVVRGGEGGYMAVVLSPGMRAVSIPVTSETGAGGFILPGDRVDILQSRSQEGGKGHLTEVLMQNVKVLAIDQRTAPEEDAKTIVGGVATVEVAAQDVEVLARGRAQGEMMLALRPYSDIGGPSRRGGLGANQTVRIVRAGDVNEVAVR</sequence>
<dbReference type="Pfam" id="PF08666">
    <property type="entry name" value="SAF"/>
    <property type="match status" value="1"/>
</dbReference>
<comment type="caution">
    <text evidence="2">The sequence shown here is derived from an EMBL/GenBank/DDBJ whole genome shotgun (WGS) entry which is preliminary data.</text>
</comment>
<protein>
    <submittedName>
        <fullName evidence="2">Flp pilus assembly protein CpaB</fullName>
    </submittedName>
</protein>
<dbReference type="EMBL" id="JBHUEY010000001">
    <property type="protein sequence ID" value="MFD1782868.1"/>
    <property type="molecule type" value="Genomic_DNA"/>
</dbReference>
<dbReference type="RefSeq" id="WP_377282605.1">
    <property type="nucleotide sequence ID" value="NZ_JBHRSI010000007.1"/>
</dbReference>
<gene>
    <name evidence="2" type="primary">cpaB</name>
    <name evidence="2" type="ORF">ACFSC0_05645</name>
</gene>
<dbReference type="Proteomes" id="UP001597237">
    <property type="component" value="Unassembled WGS sequence"/>
</dbReference>
<evidence type="ECO:0000259" key="1">
    <source>
        <dbReference type="SMART" id="SM00858"/>
    </source>
</evidence>
<dbReference type="Pfam" id="PF16976">
    <property type="entry name" value="RcpC"/>
    <property type="match status" value="1"/>
</dbReference>
<dbReference type="InterPro" id="IPR031571">
    <property type="entry name" value="RcpC_dom"/>
</dbReference>
<evidence type="ECO:0000313" key="2">
    <source>
        <dbReference type="EMBL" id="MFD1782868.1"/>
    </source>
</evidence>
<keyword evidence="3" id="KW-1185">Reference proteome</keyword>
<dbReference type="InterPro" id="IPR013974">
    <property type="entry name" value="SAF"/>
</dbReference>
<name>A0ABW4MYL7_9CAUL</name>
<organism evidence="2 3">
    <name type="scientific">Phenylobacterium terrae</name>
    <dbReference type="NCBI Taxonomy" id="2665495"/>
    <lineage>
        <taxon>Bacteria</taxon>
        <taxon>Pseudomonadati</taxon>
        <taxon>Pseudomonadota</taxon>
        <taxon>Alphaproteobacteria</taxon>
        <taxon>Caulobacterales</taxon>
        <taxon>Caulobacteraceae</taxon>
        <taxon>Phenylobacterium</taxon>
    </lineage>
</organism>
<reference evidence="3" key="1">
    <citation type="journal article" date="2019" name="Int. J. Syst. Evol. Microbiol.">
        <title>The Global Catalogue of Microorganisms (GCM) 10K type strain sequencing project: providing services to taxonomists for standard genome sequencing and annotation.</title>
        <authorList>
            <consortium name="The Broad Institute Genomics Platform"/>
            <consortium name="The Broad Institute Genome Sequencing Center for Infectious Disease"/>
            <person name="Wu L."/>
            <person name="Ma J."/>
        </authorList>
    </citation>
    <scope>NUCLEOTIDE SEQUENCE [LARGE SCALE GENOMIC DNA]</scope>
    <source>
        <strain evidence="3">DFY28</strain>
    </source>
</reference>
<evidence type="ECO:0000313" key="3">
    <source>
        <dbReference type="Proteomes" id="UP001597237"/>
    </source>
</evidence>
<dbReference type="CDD" id="cd11614">
    <property type="entry name" value="SAF_CpaB_FlgA_like"/>
    <property type="match status" value="1"/>
</dbReference>
<feature type="domain" description="SAF" evidence="1">
    <location>
        <begin position="53"/>
        <end position="147"/>
    </location>
</feature>
<dbReference type="NCBIfam" id="TIGR03177">
    <property type="entry name" value="pilus_cpaB"/>
    <property type="match status" value="1"/>
</dbReference>